<comment type="caution">
    <text evidence="1">The sequence shown here is derived from an EMBL/GenBank/DDBJ whole genome shotgun (WGS) entry which is preliminary data.</text>
</comment>
<dbReference type="RefSeq" id="WP_138190013.1">
    <property type="nucleotide sequence ID" value="NZ_VBWP01000001.1"/>
</dbReference>
<sequence>MEHLVYCDKQGKVLNKLLDGSKTKIIRGAAGRKLPHSRVFAGETLYFVENDGSGMIKAKAQVKSVFNSEKMTPEESIAIIDAEAAALNLSPKQYDRWAGKKVLCIIEVENVEPIEPMEYDRQKNMDDWITVEDIHSILVGGEGGYESLRIK</sequence>
<dbReference type="OrthoDB" id="411385at2"/>
<evidence type="ECO:0000313" key="1">
    <source>
        <dbReference type="EMBL" id="TLG77404.1"/>
    </source>
</evidence>
<protein>
    <recommendedName>
        <fullName evidence="3">ASCH domain-containing protein</fullName>
    </recommendedName>
</protein>
<keyword evidence="2" id="KW-1185">Reference proteome</keyword>
<evidence type="ECO:0000313" key="2">
    <source>
        <dbReference type="Proteomes" id="UP000306912"/>
    </source>
</evidence>
<accession>A0A5R8QHX5</accession>
<gene>
    <name evidence="1" type="ORF">FEZ08_01935</name>
</gene>
<proteinExistence type="predicted"/>
<name>A0A5R8QHX5_9FIRM</name>
<dbReference type="InParanoid" id="A0A5R8QHX5"/>
<organism evidence="1 2">
    <name type="scientific">Culicoidibacter larvae</name>
    <dbReference type="NCBI Taxonomy" id="2579976"/>
    <lineage>
        <taxon>Bacteria</taxon>
        <taxon>Bacillati</taxon>
        <taxon>Bacillota</taxon>
        <taxon>Culicoidibacteria</taxon>
        <taxon>Culicoidibacterales</taxon>
        <taxon>Culicoidibacteraceae</taxon>
        <taxon>Culicoidibacter</taxon>
    </lineage>
</organism>
<dbReference type="AlphaFoldDB" id="A0A5R8QHX5"/>
<dbReference type="EMBL" id="VBWP01000001">
    <property type="protein sequence ID" value="TLG77404.1"/>
    <property type="molecule type" value="Genomic_DNA"/>
</dbReference>
<reference evidence="1 2" key="1">
    <citation type="submission" date="2019-05" db="EMBL/GenBank/DDBJ databases">
        <title>Culicoidintestinum kansasii gen. nov., sp. nov. from the gastrointestinal tract of the biting midge, Culicoides sonorensis.</title>
        <authorList>
            <person name="Neupane S."/>
            <person name="Ghosh A."/>
            <person name="Gunther S."/>
            <person name="Martin K."/>
            <person name="Zurek L."/>
        </authorList>
    </citation>
    <scope>NUCLEOTIDE SEQUENCE [LARGE SCALE GENOMIC DNA]</scope>
    <source>
        <strain evidence="1 2">CS-1</strain>
    </source>
</reference>
<dbReference type="Proteomes" id="UP000306912">
    <property type="component" value="Unassembled WGS sequence"/>
</dbReference>
<evidence type="ECO:0008006" key="3">
    <source>
        <dbReference type="Google" id="ProtNLM"/>
    </source>
</evidence>